<dbReference type="PANTHER" id="PTHR16156:SF7">
    <property type="entry name" value="CLATHRIN BINDING BOX OF AFTIPHILIN CONTAINING 1"/>
    <property type="match status" value="1"/>
</dbReference>
<dbReference type="KEGG" id="zca:113909376"/>
<feature type="domain" description="Aftiphilin clathrin-binding box" evidence="2">
    <location>
        <begin position="443"/>
        <end position="521"/>
    </location>
</feature>
<dbReference type="Pfam" id="PF15045">
    <property type="entry name" value="Clathrin_bdg"/>
    <property type="match status" value="1"/>
</dbReference>
<organism evidence="3 4">
    <name type="scientific">Zalophus californianus</name>
    <name type="common">California sealion</name>
    <dbReference type="NCBI Taxonomy" id="9704"/>
    <lineage>
        <taxon>Eukaryota</taxon>
        <taxon>Metazoa</taxon>
        <taxon>Chordata</taxon>
        <taxon>Craniata</taxon>
        <taxon>Vertebrata</taxon>
        <taxon>Euteleostomi</taxon>
        <taxon>Mammalia</taxon>
        <taxon>Eutheria</taxon>
        <taxon>Laurasiatheria</taxon>
        <taxon>Carnivora</taxon>
        <taxon>Caniformia</taxon>
        <taxon>Pinnipedia</taxon>
        <taxon>Otariidae</taxon>
        <taxon>Zalophus</taxon>
    </lineage>
</organism>
<evidence type="ECO:0000313" key="3">
    <source>
        <dbReference type="Proteomes" id="UP000515165"/>
    </source>
</evidence>
<feature type="compositionally biased region" description="Pro residues" evidence="1">
    <location>
        <begin position="203"/>
        <end position="222"/>
    </location>
</feature>
<gene>
    <name evidence="4" type="primary">CLBA1</name>
</gene>
<evidence type="ECO:0000313" key="4">
    <source>
        <dbReference type="RefSeq" id="XP_027426197.1"/>
    </source>
</evidence>
<feature type="region of interest" description="Disordered" evidence="1">
    <location>
        <begin position="339"/>
        <end position="393"/>
    </location>
</feature>
<name>A0A6J2B7H8_ZALCA</name>
<dbReference type="InterPro" id="IPR029205">
    <property type="entry name" value="Clathrin-bd"/>
</dbReference>
<proteinExistence type="predicted"/>
<reference evidence="4" key="1">
    <citation type="submission" date="2025-08" db="UniProtKB">
        <authorList>
            <consortium name="RefSeq"/>
        </authorList>
    </citation>
    <scope>IDENTIFICATION</scope>
    <source>
        <tissue evidence="4">Blood</tissue>
    </source>
</reference>
<accession>A0A6J2B7H8</accession>
<keyword evidence="3" id="KW-1185">Reference proteome</keyword>
<dbReference type="GeneID" id="113909376"/>
<feature type="region of interest" description="Disordered" evidence="1">
    <location>
        <begin position="131"/>
        <end position="309"/>
    </location>
</feature>
<dbReference type="PANTHER" id="PTHR16156">
    <property type="entry name" value="AFTIPHILIN A-RELATED"/>
    <property type="match status" value="1"/>
</dbReference>
<dbReference type="GO" id="GO:0030276">
    <property type="term" value="F:clathrin binding"/>
    <property type="evidence" value="ECO:0007669"/>
    <property type="project" value="InterPro"/>
</dbReference>
<evidence type="ECO:0000256" key="1">
    <source>
        <dbReference type="SAM" id="MobiDB-lite"/>
    </source>
</evidence>
<dbReference type="OrthoDB" id="9894316at2759"/>
<feature type="compositionally biased region" description="Gly residues" evidence="1">
    <location>
        <begin position="172"/>
        <end position="181"/>
    </location>
</feature>
<feature type="compositionally biased region" description="Low complexity" evidence="1">
    <location>
        <begin position="189"/>
        <end position="202"/>
    </location>
</feature>
<dbReference type="RefSeq" id="XP_027426197.1">
    <property type="nucleotide sequence ID" value="XM_027570396.1"/>
</dbReference>
<dbReference type="AlphaFoldDB" id="A0A6J2B7H8"/>
<dbReference type="GO" id="GO:0030121">
    <property type="term" value="C:AP-1 adaptor complex"/>
    <property type="evidence" value="ECO:0007669"/>
    <property type="project" value="TreeGrafter"/>
</dbReference>
<feature type="region of interest" description="Disordered" evidence="1">
    <location>
        <begin position="23"/>
        <end position="57"/>
    </location>
</feature>
<evidence type="ECO:0000259" key="2">
    <source>
        <dbReference type="Pfam" id="PF15045"/>
    </source>
</evidence>
<dbReference type="InterPro" id="IPR046359">
    <property type="entry name" value="Aftin-like"/>
</dbReference>
<feature type="compositionally biased region" description="Polar residues" evidence="1">
    <location>
        <begin position="340"/>
        <end position="351"/>
    </location>
</feature>
<feature type="compositionally biased region" description="Low complexity" evidence="1">
    <location>
        <begin position="137"/>
        <end position="153"/>
    </location>
</feature>
<dbReference type="CTD" id="122616"/>
<sequence>MHTASRAQVSLPSRMTHACQFPLAGLQPGSRPAAGRTDMHSTARKPPSTEPTAQRATALSFGPSLAVSLPQSPELPGAAVVPPHYSPALMAPPGTDALLGKGIGLNGITQDFVPISKAFTRRTAILPYAWGQRGPGTRESAARRTAGRASALTSRRRTPDAGASALRCRATGGRGDSGGRSSGEPRWVRAGAAGRALAGTPAPGCPPPRPGATPPPALPPRAAPGGSGAALWVSREHLPSSPSRGRGPDGTDMQGQRQRGAGPGQTPPPSRCRSDLAEEAGDVSLCPASKDSGASKAPGGRRGAGAECLSGGGEDFSTCPAGGPDPGEHNSAWGEFEGFQESSAKSEQFSPNFELPERPPHPRRQSVASTQKERGSRQPPQGGPGVPGAAGSSPCELLPTYEDVFRFVFQEVPVQQATEGIPPLDCILELPGCESGQQLCSESRKLWRALQNTNSTSASRCLWSESRCQENLFLVLGIDAAQKNLSGDLGHILECSDLQEPEELGVPTFRLQPCRALIQTKLSGTSGGRQGNLLACSLFLKTPLHRNGQYLTVPWKKKIFNPRNLKMTLFNSDVC</sequence>
<dbReference type="GO" id="GO:0032588">
    <property type="term" value="C:trans-Golgi network membrane"/>
    <property type="evidence" value="ECO:0007669"/>
    <property type="project" value="InterPro"/>
</dbReference>
<protein>
    <submittedName>
        <fullName evidence="4">Uncharacterized protein CLBA1</fullName>
    </submittedName>
</protein>
<dbReference type="Proteomes" id="UP000515165">
    <property type="component" value="Chromosome 6"/>
</dbReference>